<dbReference type="Pfam" id="PF01757">
    <property type="entry name" value="Acyl_transf_3"/>
    <property type="match status" value="1"/>
</dbReference>
<sequence>MEARPIAVPHYFHSLNILRCIAAIAVVLFHWQKFFYPDDVFVPGGEKDTALPLYSYLSFFYTYSSLSIDIFFQLSGFIFFWLYSTKIADGETDFKKFAVYRLSRLYPLHLVALIAVVILQLLMLQFMGHYFVIQHNDAYHFFLHLFFVQNWGFEAGTSHNAPSWSTSVEILMYLLFFLICRLKWHTNKAILLLLILAGAALQHLGLLIGKGIFSFFFGGILYYIFIYILQKNKTKKYLKIIGSLTIILWIPVITSYHYPIQEQTWDYANGLFRPNISPKQSAAQYEIVRNLLFRITVVPCTILFVLLLETVRGQFHHWWAVVGNCSYAFYLLHFPLQIAAVLILQQFELDRNLLLSPWAMLLFLSVLSVLSLAAYYYFERPAQDKIRQTAVPEKSVTTS</sequence>
<reference evidence="3 4" key="1">
    <citation type="submission" date="2018-05" db="EMBL/GenBank/DDBJ databases">
        <title>Chitinophaga sp. K3CV102501T nov., isolated from isolated from a monsoon evergreen broad-leaved forest soil.</title>
        <authorList>
            <person name="Lv Y."/>
        </authorList>
    </citation>
    <scope>NUCLEOTIDE SEQUENCE [LARGE SCALE GENOMIC DNA]</scope>
    <source>
        <strain evidence="3 4">GDMCC 1.1325</strain>
    </source>
</reference>
<feature type="transmembrane region" description="Helical" evidence="1">
    <location>
        <begin position="291"/>
        <end position="311"/>
    </location>
</feature>
<dbReference type="OrthoDB" id="9767863at2"/>
<name>A0A365XYP6_9BACT</name>
<feature type="transmembrane region" description="Helical" evidence="1">
    <location>
        <begin position="105"/>
        <end position="127"/>
    </location>
</feature>
<feature type="domain" description="Acyltransferase 3" evidence="2">
    <location>
        <begin position="13"/>
        <end position="371"/>
    </location>
</feature>
<dbReference type="InterPro" id="IPR002656">
    <property type="entry name" value="Acyl_transf_3_dom"/>
</dbReference>
<feature type="transmembrane region" description="Helical" evidence="1">
    <location>
        <begin position="164"/>
        <end position="182"/>
    </location>
</feature>
<accession>A0A365XYP6</accession>
<organism evidence="3 4">
    <name type="scientific">Chitinophaga flava</name>
    <dbReference type="NCBI Taxonomy" id="2259036"/>
    <lineage>
        <taxon>Bacteria</taxon>
        <taxon>Pseudomonadati</taxon>
        <taxon>Bacteroidota</taxon>
        <taxon>Chitinophagia</taxon>
        <taxon>Chitinophagales</taxon>
        <taxon>Chitinophagaceae</taxon>
        <taxon>Chitinophaga</taxon>
    </lineage>
</organism>
<gene>
    <name evidence="3" type="ORF">DF182_01685</name>
</gene>
<feature type="transmembrane region" description="Helical" evidence="1">
    <location>
        <begin position="189"/>
        <end position="206"/>
    </location>
</feature>
<feature type="transmembrane region" description="Helical" evidence="1">
    <location>
        <begin position="237"/>
        <end position="258"/>
    </location>
</feature>
<keyword evidence="1" id="KW-0812">Transmembrane</keyword>
<dbReference type="PANTHER" id="PTHR23028">
    <property type="entry name" value="ACETYLTRANSFERASE"/>
    <property type="match status" value="1"/>
</dbReference>
<dbReference type="AlphaFoldDB" id="A0A365XYP6"/>
<feature type="transmembrane region" description="Helical" evidence="1">
    <location>
        <begin position="355"/>
        <end position="378"/>
    </location>
</feature>
<dbReference type="RefSeq" id="WP_113613956.1">
    <property type="nucleotide sequence ID" value="NZ_QFFJ01000001.1"/>
</dbReference>
<feature type="transmembrane region" description="Helical" evidence="1">
    <location>
        <begin position="60"/>
        <end position="84"/>
    </location>
</feature>
<proteinExistence type="predicted"/>
<keyword evidence="1" id="KW-0472">Membrane</keyword>
<evidence type="ECO:0000313" key="4">
    <source>
        <dbReference type="Proteomes" id="UP000253410"/>
    </source>
</evidence>
<dbReference type="GO" id="GO:0000271">
    <property type="term" value="P:polysaccharide biosynthetic process"/>
    <property type="evidence" value="ECO:0007669"/>
    <property type="project" value="TreeGrafter"/>
</dbReference>
<dbReference type="GO" id="GO:0016747">
    <property type="term" value="F:acyltransferase activity, transferring groups other than amino-acyl groups"/>
    <property type="evidence" value="ECO:0007669"/>
    <property type="project" value="InterPro"/>
</dbReference>
<dbReference type="InterPro" id="IPR050879">
    <property type="entry name" value="Acyltransferase_3"/>
</dbReference>
<comment type="caution">
    <text evidence="3">The sequence shown here is derived from an EMBL/GenBank/DDBJ whole genome shotgun (WGS) entry which is preliminary data.</text>
</comment>
<dbReference type="PANTHER" id="PTHR23028:SF53">
    <property type="entry name" value="ACYL_TRANSF_3 DOMAIN-CONTAINING PROTEIN"/>
    <property type="match status" value="1"/>
</dbReference>
<feature type="transmembrane region" description="Helical" evidence="1">
    <location>
        <begin position="318"/>
        <end position="343"/>
    </location>
</feature>
<evidence type="ECO:0000256" key="1">
    <source>
        <dbReference type="SAM" id="Phobius"/>
    </source>
</evidence>
<dbReference type="GO" id="GO:0016020">
    <property type="term" value="C:membrane"/>
    <property type="evidence" value="ECO:0007669"/>
    <property type="project" value="TreeGrafter"/>
</dbReference>
<evidence type="ECO:0000313" key="3">
    <source>
        <dbReference type="EMBL" id="RBL91360.1"/>
    </source>
</evidence>
<feature type="transmembrane region" description="Helical" evidence="1">
    <location>
        <begin position="212"/>
        <end position="230"/>
    </location>
</feature>
<feature type="transmembrane region" description="Helical" evidence="1">
    <location>
        <begin position="12"/>
        <end position="31"/>
    </location>
</feature>
<keyword evidence="1" id="KW-1133">Transmembrane helix</keyword>
<dbReference type="Proteomes" id="UP000253410">
    <property type="component" value="Unassembled WGS sequence"/>
</dbReference>
<protein>
    <recommendedName>
        <fullName evidence="2">Acyltransferase 3 domain-containing protein</fullName>
    </recommendedName>
</protein>
<dbReference type="EMBL" id="QFFJ01000001">
    <property type="protein sequence ID" value="RBL91360.1"/>
    <property type="molecule type" value="Genomic_DNA"/>
</dbReference>
<keyword evidence="4" id="KW-1185">Reference proteome</keyword>
<evidence type="ECO:0000259" key="2">
    <source>
        <dbReference type="Pfam" id="PF01757"/>
    </source>
</evidence>